<protein>
    <submittedName>
        <fullName evidence="2">RRM domain-containing protein</fullName>
    </submittedName>
</protein>
<sequence length="624" mass="71904">MISSDSPMETEPINSEEALIENKLVSDDIPIVAVNHLLKDVLPSTLKGKSDKERSFRIEGIRFPGSWMDDNVLSPILLKSESFDLKFNKNRGITTVRQGAIDVTFYNTSEAVNAYDILSKMRIDNLMLKIYPSDEFVRAMKEYNETLDTQKDSEETLALIRKPLFDIDLQNSPEVFAKRLYGVDISSNLCDMFISEIIGLNNIEEYSMVNDTVPGGLLQTEIIFKNQTLIREYLADFRNKLQDREDNLKKIKLFNSEEYLIYISQRTLNKMEDQIKEDVVFNDYTTEDIAEKIVLYMQKRPLTWEDIETVEMMYAVCDTVSKQCRGLPDSLLKEAMMQVLRNDRSNAKMTVTKNKVNDLYFKWLHEMKSEKTFDRKTMFKAAATNYDPLAENDNPRKRRNRKNAANLKNKMGMGNFLKKAKENDFLSKYKDQHEEEKESIEEEPNINEDGEPMSFDAWSKISENPSAAGVVTMDAEEMKKYVQPDKKAIITKNENLISELIDEDDLKNAEKISKDDKEEGEVSSDESTSDDEEDLNRAKKKRLSKTKDVKNVSAPAIAPSTAASKQNEIGLLLNKFYESRVYIIETLNENQKAGFLQYLKESKNSDGDAQLVNKIFEELFHKTR</sequence>
<evidence type="ECO:0000313" key="1">
    <source>
        <dbReference type="Proteomes" id="UP000095286"/>
    </source>
</evidence>
<reference evidence="2" key="1">
    <citation type="submission" date="2016-11" db="UniProtKB">
        <authorList>
            <consortium name="WormBaseParasite"/>
        </authorList>
    </citation>
    <scope>IDENTIFICATION</scope>
    <source>
        <strain evidence="2">KR3021</strain>
    </source>
</reference>
<dbReference type="Proteomes" id="UP000095286">
    <property type="component" value="Unplaced"/>
</dbReference>
<dbReference type="WBParaSite" id="RSKR_0001134500.1">
    <property type="protein sequence ID" value="RSKR_0001134500.1"/>
    <property type="gene ID" value="RSKR_0001134500"/>
</dbReference>
<accession>A0AC35UGL0</accession>
<organism evidence="1 2">
    <name type="scientific">Rhabditophanes sp. KR3021</name>
    <dbReference type="NCBI Taxonomy" id="114890"/>
    <lineage>
        <taxon>Eukaryota</taxon>
        <taxon>Metazoa</taxon>
        <taxon>Ecdysozoa</taxon>
        <taxon>Nematoda</taxon>
        <taxon>Chromadorea</taxon>
        <taxon>Rhabditida</taxon>
        <taxon>Tylenchina</taxon>
        <taxon>Panagrolaimomorpha</taxon>
        <taxon>Strongyloidoidea</taxon>
        <taxon>Alloionematidae</taxon>
        <taxon>Rhabditophanes</taxon>
    </lineage>
</organism>
<proteinExistence type="predicted"/>
<name>A0AC35UGL0_9BILA</name>
<evidence type="ECO:0000313" key="2">
    <source>
        <dbReference type="WBParaSite" id="RSKR_0001134500.1"/>
    </source>
</evidence>